<dbReference type="PANTHER" id="PTHR34595:SF7">
    <property type="entry name" value="SLL1039 PROTEIN"/>
    <property type="match status" value="1"/>
</dbReference>
<dbReference type="RefSeq" id="WP_173283831.1">
    <property type="nucleotide sequence ID" value="NZ_CP054020.1"/>
</dbReference>
<protein>
    <submittedName>
        <fullName evidence="2">Alpha-E domain-containing protein</fullName>
    </submittedName>
</protein>
<dbReference type="EMBL" id="CP054020">
    <property type="protein sequence ID" value="QKI88235.1"/>
    <property type="molecule type" value="Genomic_DNA"/>
</dbReference>
<dbReference type="Proteomes" id="UP000504724">
    <property type="component" value="Chromosome"/>
</dbReference>
<dbReference type="InterPro" id="IPR007296">
    <property type="entry name" value="DUF403"/>
</dbReference>
<dbReference type="AlphaFoldDB" id="A0A7D4P3M6"/>
<dbReference type="PANTHER" id="PTHR34595">
    <property type="entry name" value="BLR5612 PROTEIN"/>
    <property type="match status" value="1"/>
</dbReference>
<feature type="domain" description="DUF403" evidence="1">
    <location>
        <begin position="1"/>
        <end position="308"/>
    </location>
</feature>
<sequence>MLSKVAERVYWLARYIERVENTARLAKVHSQLMLDLPKSVKLSWYGLVQITSNEDYFALHYDSRSEQNCMKMLLSDRNNPASLISSLWWARENIRTTRDILPREAWIHINELYVMVKNHQEDFATRTKRNELLSKIIRACQAYTGMLEGTMSHNETYRFLKLGMLIERADMTTRLIDEGGLFVAQEHFEKDDESYFDAILWANLLRSINAYFMYRQQYQTEISGQEVLQFLTQDEEFARSISYCLNEMCWFMRKLPNPEPMQNALKSLQQKISAEQKLIIGSNELHNHLDWIQKELSQINRLLYSTWFNPKQVA</sequence>
<accession>A0A7D4P3M6</accession>
<gene>
    <name evidence="2" type="ORF">HQN79_00915</name>
</gene>
<dbReference type="Pfam" id="PF04168">
    <property type="entry name" value="Alpha-E"/>
    <property type="match status" value="1"/>
</dbReference>
<evidence type="ECO:0000313" key="3">
    <source>
        <dbReference type="Proteomes" id="UP000504724"/>
    </source>
</evidence>
<dbReference type="KEGG" id="txa:HQN79_00915"/>
<evidence type="ECO:0000259" key="1">
    <source>
        <dbReference type="Pfam" id="PF04168"/>
    </source>
</evidence>
<evidence type="ECO:0000313" key="2">
    <source>
        <dbReference type="EMBL" id="QKI88235.1"/>
    </source>
</evidence>
<name>A0A7D4P3M6_9GAMM</name>
<organism evidence="2 3">
    <name type="scientific">Thiomicrorhabdus xiamenensis</name>
    <dbReference type="NCBI Taxonomy" id="2739063"/>
    <lineage>
        <taxon>Bacteria</taxon>
        <taxon>Pseudomonadati</taxon>
        <taxon>Pseudomonadota</taxon>
        <taxon>Gammaproteobacteria</taxon>
        <taxon>Thiotrichales</taxon>
        <taxon>Piscirickettsiaceae</taxon>
        <taxon>Thiomicrorhabdus</taxon>
    </lineage>
</organism>
<reference evidence="2 3" key="1">
    <citation type="submission" date="2020-05" db="EMBL/GenBank/DDBJ databases">
        <title>Thiomicrorhabdus sediminis sp.nov. and Thiomicrorhabdus xiamenensis sp.nov., novel sulfur-oxidizing bacteria isolated from coastal sediment.</title>
        <authorList>
            <person name="Liu X."/>
        </authorList>
    </citation>
    <scope>NUCLEOTIDE SEQUENCE [LARGE SCALE GENOMIC DNA]</scope>
    <source>
        <strain evidence="2 3">G2</strain>
    </source>
</reference>
<proteinExistence type="predicted"/>
<dbReference type="InterPro" id="IPR051680">
    <property type="entry name" value="ATP-dep_Glu-Cys_Ligase-2"/>
</dbReference>
<keyword evidence="3" id="KW-1185">Reference proteome</keyword>